<evidence type="ECO:0000313" key="2">
    <source>
        <dbReference type="EMBL" id="MCA9381025.1"/>
    </source>
</evidence>
<protein>
    <submittedName>
        <fullName evidence="2">VOC family protein</fullName>
    </submittedName>
</protein>
<gene>
    <name evidence="2" type="ORF">KC678_02065</name>
</gene>
<accession>A0A955I8S1</accession>
<reference evidence="2" key="2">
    <citation type="journal article" date="2021" name="Microbiome">
        <title>Successional dynamics and alternative stable states in a saline activated sludge microbial community over 9 years.</title>
        <authorList>
            <person name="Wang Y."/>
            <person name="Ye J."/>
            <person name="Ju F."/>
            <person name="Liu L."/>
            <person name="Boyd J.A."/>
            <person name="Deng Y."/>
            <person name="Parks D.H."/>
            <person name="Jiang X."/>
            <person name="Yin X."/>
            <person name="Woodcroft B.J."/>
            <person name="Tyson G.W."/>
            <person name="Hugenholtz P."/>
            <person name="Polz M.F."/>
            <person name="Zhang T."/>
        </authorList>
    </citation>
    <scope>NUCLEOTIDE SEQUENCE</scope>
    <source>
        <strain evidence="2">HKST-UBA13</strain>
    </source>
</reference>
<dbReference type="Pfam" id="PF00903">
    <property type="entry name" value="Glyoxalase"/>
    <property type="match status" value="1"/>
</dbReference>
<dbReference type="Proteomes" id="UP000775877">
    <property type="component" value="Unassembled WGS sequence"/>
</dbReference>
<dbReference type="Gene3D" id="3.10.180.10">
    <property type="entry name" value="2,3-Dihydroxybiphenyl 1,2-Dioxygenase, domain 1"/>
    <property type="match status" value="1"/>
</dbReference>
<evidence type="ECO:0000313" key="3">
    <source>
        <dbReference type="Proteomes" id="UP000775877"/>
    </source>
</evidence>
<dbReference type="AlphaFoldDB" id="A0A955I8S1"/>
<dbReference type="SUPFAM" id="SSF54593">
    <property type="entry name" value="Glyoxalase/Bleomycin resistance protein/Dihydroxybiphenyl dioxygenase"/>
    <property type="match status" value="1"/>
</dbReference>
<sequence length="126" mass="14780">MKMKSVSGITCYVENLAETIKFYEDLGFEFKVKDATYATAYLNWFWIMFIESSSEQKEGFLKDAKSEHKGEGMYLYISVEDVDEFYKGVLDKGMKPSSEPKDWPWGNREFALKDPSGYKLIFFKRK</sequence>
<name>A0A955I8S1_9BACT</name>
<dbReference type="InterPro" id="IPR037523">
    <property type="entry name" value="VOC_core"/>
</dbReference>
<reference evidence="2" key="1">
    <citation type="submission" date="2020-04" db="EMBL/GenBank/DDBJ databases">
        <authorList>
            <person name="Zhang T."/>
        </authorList>
    </citation>
    <scope>NUCLEOTIDE SEQUENCE</scope>
    <source>
        <strain evidence="2">HKST-UBA13</strain>
    </source>
</reference>
<dbReference type="PROSITE" id="PS51819">
    <property type="entry name" value="VOC"/>
    <property type="match status" value="1"/>
</dbReference>
<comment type="caution">
    <text evidence="2">The sequence shown here is derived from an EMBL/GenBank/DDBJ whole genome shotgun (WGS) entry which is preliminary data.</text>
</comment>
<organism evidence="2 3">
    <name type="scientific">Candidatus Dojkabacteria bacterium</name>
    <dbReference type="NCBI Taxonomy" id="2099670"/>
    <lineage>
        <taxon>Bacteria</taxon>
        <taxon>Candidatus Dojkabacteria</taxon>
    </lineage>
</organism>
<dbReference type="PANTHER" id="PTHR36503">
    <property type="entry name" value="BLR2520 PROTEIN"/>
    <property type="match status" value="1"/>
</dbReference>
<dbReference type="InterPro" id="IPR004360">
    <property type="entry name" value="Glyas_Fos-R_dOase_dom"/>
</dbReference>
<evidence type="ECO:0000259" key="1">
    <source>
        <dbReference type="PROSITE" id="PS51819"/>
    </source>
</evidence>
<proteinExistence type="predicted"/>
<dbReference type="InterPro" id="IPR029068">
    <property type="entry name" value="Glyas_Bleomycin-R_OHBP_Dase"/>
</dbReference>
<dbReference type="PANTHER" id="PTHR36503:SF3">
    <property type="entry name" value="BLR0126 PROTEIN"/>
    <property type="match status" value="1"/>
</dbReference>
<dbReference type="EMBL" id="JAGQLJ010000043">
    <property type="protein sequence ID" value="MCA9381025.1"/>
    <property type="molecule type" value="Genomic_DNA"/>
</dbReference>
<feature type="domain" description="VOC" evidence="1">
    <location>
        <begin position="5"/>
        <end position="125"/>
    </location>
</feature>